<dbReference type="PANTHER" id="PTHR48013">
    <property type="entry name" value="DUAL SPECIFICITY MITOGEN-ACTIVATED PROTEIN KINASE KINASE 5-RELATED"/>
    <property type="match status" value="1"/>
</dbReference>
<reference evidence="8 9" key="1">
    <citation type="submission" date="2016-05" db="EMBL/GenBank/DDBJ databases">
        <title>Nuclear genome of Blastocystis sp. subtype 1 NandII.</title>
        <authorList>
            <person name="Gentekaki E."/>
            <person name="Curtis B."/>
            <person name="Stairs C."/>
            <person name="Eme L."/>
            <person name="Herman E."/>
            <person name="Klimes V."/>
            <person name="Arias M.C."/>
            <person name="Elias M."/>
            <person name="Hilliou F."/>
            <person name="Klute M."/>
            <person name="Malik S.-B."/>
            <person name="Pightling A."/>
            <person name="Rachubinski R."/>
            <person name="Salas D."/>
            <person name="Schlacht A."/>
            <person name="Suga H."/>
            <person name="Archibald J."/>
            <person name="Ball S.G."/>
            <person name="Clark G."/>
            <person name="Dacks J."/>
            <person name="Van Der Giezen M."/>
            <person name="Tsaousis A."/>
            <person name="Roger A."/>
        </authorList>
    </citation>
    <scope>NUCLEOTIDE SEQUENCE [LARGE SCALE GENOMIC DNA]</scope>
    <source>
        <strain evidence="9">ATCC 50177 / NandII</strain>
    </source>
</reference>
<organism evidence="8 9">
    <name type="scientific">Blastocystis sp. subtype 1 (strain ATCC 50177 / NandII)</name>
    <dbReference type="NCBI Taxonomy" id="478820"/>
    <lineage>
        <taxon>Eukaryota</taxon>
        <taxon>Sar</taxon>
        <taxon>Stramenopiles</taxon>
        <taxon>Bigyra</taxon>
        <taxon>Opalozoa</taxon>
        <taxon>Opalinata</taxon>
        <taxon>Blastocystidae</taxon>
        <taxon>Blastocystis</taxon>
    </lineage>
</organism>
<name>A0A196SAH7_BLAHN</name>
<dbReference type="InterPro" id="IPR011009">
    <property type="entry name" value="Kinase-like_dom_sf"/>
</dbReference>
<dbReference type="PROSITE" id="PS50011">
    <property type="entry name" value="PROTEIN_KINASE_DOM"/>
    <property type="match status" value="1"/>
</dbReference>
<dbReference type="EMBL" id="LXWW01000297">
    <property type="protein sequence ID" value="OAO14028.1"/>
    <property type="molecule type" value="Genomic_DNA"/>
</dbReference>
<sequence length="161" mass="18732">MSAYYTRQELLLETRIRDVDKVIDLMINSLQSKEYKINEQNTTLTKAIDEMSINLKPSNIFLNDEGDVRFCDYGLEDELLRCGVRMTKNQWVYCAPEVFEGKMDFKSDVWSLGIVLIEAAEGKNPYSDCTARAMFTADPPSLSSSEWPPEFISFVKRYWRR</sequence>
<keyword evidence="3 8" id="KW-0418">Kinase</keyword>
<accession>A0A196SAH7</accession>
<evidence type="ECO:0000256" key="6">
    <source>
        <dbReference type="ARBA" id="ARBA00038999"/>
    </source>
</evidence>
<dbReference type="Proteomes" id="UP000078348">
    <property type="component" value="Unassembled WGS sequence"/>
</dbReference>
<dbReference type="PANTHER" id="PTHR48013:SF15">
    <property type="entry name" value="DUAL SPECIFICITY MITOGEN-ACTIVATED PROTEIN KINASE KINASE 4"/>
    <property type="match status" value="1"/>
</dbReference>
<dbReference type="GO" id="GO:0005524">
    <property type="term" value="F:ATP binding"/>
    <property type="evidence" value="ECO:0007669"/>
    <property type="project" value="UniProtKB-KW"/>
</dbReference>
<evidence type="ECO:0000256" key="1">
    <source>
        <dbReference type="ARBA" id="ARBA00022679"/>
    </source>
</evidence>
<dbReference type="AlphaFoldDB" id="A0A196SAH7"/>
<gene>
    <name evidence="8" type="ORF">AV274_4285</name>
</gene>
<evidence type="ECO:0000313" key="9">
    <source>
        <dbReference type="Proteomes" id="UP000078348"/>
    </source>
</evidence>
<feature type="domain" description="Protein kinase" evidence="7">
    <location>
        <begin position="1"/>
        <end position="161"/>
    </location>
</feature>
<evidence type="ECO:0000256" key="3">
    <source>
        <dbReference type="ARBA" id="ARBA00022777"/>
    </source>
</evidence>
<evidence type="ECO:0000256" key="5">
    <source>
        <dbReference type="ARBA" id="ARBA00038035"/>
    </source>
</evidence>
<keyword evidence="1" id="KW-0808">Transferase</keyword>
<keyword evidence="9" id="KW-1185">Reference proteome</keyword>
<evidence type="ECO:0000259" key="7">
    <source>
        <dbReference type="PROSITE" id="PS50011"/>
    </source>
</evidence>
<comment type="caution">
    <text evidence="8">The sequence shown here is derived from an EMBL/GenBank/DDBJ whole genome shotgun (WGS) entry which is preliminary data.</text>
</comment>
<dbReference type="EC" id="2.7.12.2" evidence="6"/>
<keyword evidence="2" id="KW-0547">Nucleotide-binding</keyword>
<dbReference type="Pfam" id="PF00069">
    <property type="entry name" value="Pkinase"/>
    <property type="match status" value="1"/>
</dbReference>
<dbReference type="SUPFAM" id="SSF56112">
    <property type="entry name" value="Protein kinase-like (PK-like)"/>
    <property type="match status" value="1"/>
</dbReference>
<evidence type="ECO:0000313" key="8">
    <source>
        <dbReference type="EMBL" id="OAO14028.1"/>
    </source>
</evidence>
<dbReference type="STRING" id="478820.A0A196SAH7"/>
<dbReference type="GO" id="GO:0004708">
    <property type="term" value="F:MAP kinase kinase activity"/>
    <property type="evidence" value="ECO:0007669"/>
    <property type="project" value="UniProtKB-EC"/>
</dbReference>
<protein>
    <recommendedName>
        <fullName evidence="6">mitogen-activated protein kinase kinase</fullName>
        <ecNumber evidence="6">2.7.12.2</ecNumber>
    </recommendedName>
</protein>
<dbReference type="Gene3D" id="1.10.510.10">
    <property type="entry name" value="Transferase(Phosphotransferase) domain 1"/>
    <property type="match status" value="1"/>
</dbReference>
<dbReference type="InterPro" id="IPR000719">
    <property type="entry name" value="Prot_kinase_dom"/>
</dbReference>
<proteinExistence type="inferred from homology"/>
<evidence type="ECO:0000256" key="4">
    <source>
        <dbReference type="ARBA" id="ARBA00022840"/>
    </source>
</evidence>
<keyword evidence="4" id="KW-0067">ATP-binding</keyword>
<dbReference type="OrthoDB" id="4062651at2759"/>
<evidence type="ECO:0000256" key="2">
    <source>
        <dbReference type="ARBA" id="ARBA00022741"/>
    </source>
</evidence>
<comment type="similarity">
    <text evidence="5">Belongs to the protein kinase superfamily. STE Ser/Thr protein kinase family. MAP kinase kinase subfamily.</text>
</comment>